<feature type="domain" description="FeoB-type G" evidence="2">
    <location>
        <begin position="23"/>
        <end position="185"/>
    </location>
</feature>
<comment type="caution">
    <text evidence="3">The sequence shown here is derived from an EMBL/GenBank/DDBJ whole genome shotgun (WGS) entry which is preliminary data.</text>
</comment>
<feature type="region of interest" description="Disordered" evidence="1">
    <location>
        <begin position="1"/>
        <end position="28"/>
    </location>
</feature>
<sequence>MNSQGNKRPWDRQQPGKSPSLSGYRVALAGNPNTGKSTLFNALTGMRQHTGNWPGKTVLHAEGRYLHNGETYTVIDLPGTYSLFSNSADEEVARDHIVFDQPDVTVVVLDATALERNLNLALQVLEMSDHVVLCVNLMDEAKRKGIQINSGKLSDKLGVPVIKTAAREGEGLEELKQVIARMAQGKITTRPYRLRYDEKLETKIAELEPEVRRVFGNRLPSRWIALRLLDGDAGLAKALRNRLGKEEVDQSGTTDGSPYPVEA</sequence>
<protein>
    <submittedName>
        <fullName evidence="3">Iron transporter FeoB</fullName>
    </submittedName>
</protein>
<evidence type="ECO:0000313" key="3">
    <source>
        <dbReference type="EMBL" id="GGA40414.1"/>
    </source>
</evidence>
<organism evidence="3 4">
    <name type="scientific">Kroppenstedtia guangzhouensis</name>
    <dbReference type="NCBI Taxonomy" id="1274356"/>
    <lineage>
        <taxon>Bacteria</taxon>
        <taxon>Bacillati</taxon>
        <taxon>Bacillota</taxon>
        <taxon>Bacilli</taxon>
        <taxon>Bacillales</taxon>
        <taxon>Thermoactinomycetaceae</taxon>
        <taxon>Kroppenstedtia</taxon>
    </lineage>
</organism>
<dbReference type="Pfam" id="PF17910">
    <property type="entry name" value="FeoB_Cyto"/>
    <property type="match status" value="1"/>
</dbReference>
<dbReference type="InterPro" id="IPR030389">
    <property type="entry name" value="G_FEOB_dom"/>
</dbReference>
<dbReference type="PRINTS" id="PR00326">
    <property type="entry name" value="GTP1OBG"/>
</dbReference>
<dbReference type="InterPro" id="IPR006073">
    <property type="entry name" value="GTP-bd"/>
</dbReference>
<dbReference type="InterPro" id="IPR041069">
    <property type="entry name" value="FeoB_Cyto"/>
</dbReference>
<dbReference type="Gene3D" id="3.40.50.300">
    <property type="entry name" value="P-loop containing nucleotide triphosphate hydrolases"/>
    <property type="match status" value="1"/>
</dbReference>
<name>A0ABQ1GBG0_9BACL</name>
<dbReference type="EMBL" id="BMEX01000003">
    <property type="protein sequence ID" value="GGA40414.1"/>
    <property type="molecule type" value="Genomic_DNA"/>
</dbReference>
<dbReference type="InterPro" id="IPR027417">
    <property type="entry name" value="P-loop_NTPase"/>
</dbReference>
<gene>
    <name evidence="3" type="primary">feoB</name>
    <name evidence="3" type="ORF">GCM10007416_11750</name>
</gene>
<proteinExistence type="predicted"/>
<evidence type="ECO:0000259" key="2">
    <source>
        <dbReference type="PROSITE" id="PS51711"/>
    </source>
</evidence>
<dbReference type="Pfam" id="PF02421">
    <property type="entry name" value="FeoB_N"/>
    <property type="match status" value="1"/>
</dbReference>
<evidence type="ECO:0000313" key="4">
    <source>
        <dbReference type="Proteomes" id="UP000617979"/>
    </source>
</evidence>
<dbReference type="InterPro" id="IPR050860">
    <property type="entry name" value="FeoB_GTPase"/>
</dbReference>
<dbReference type="PANTHER" id="PTHR43185">
    <property type="entry name" value="FERROUS IRON TRANSPORT PROTEIN B"/>
    <property type="match status" value="1"/>
</dbReference>
<dbReference type="PANTHER" id="PTHR43185:SF1">
    <property type="entry name" value="FE(2+) TRANSPORTER FEOB"/>
    <property type="match status" value="1"/>
</dbReference>
<reference evidence="4" key="1">
    <citation type="journal article" date="2019" name="Int. J. Syst. Evol. Microbiol.">
        <title>The Global Catalogue of Microorganisms (GCM) 10K type strain sequencing project: providing services to taxonomists for standard genome sequencing and annotation.</title>
        <authorList>
            <consortium name="The Broad Institute Genomics Platform"/>
            <consortium name="The Broad Institute Genome Sequencing Center for Infectious Disease"/>
            <person name="Wu L."/>
            <person name="Ma J."/>
        </authorList>
    </citation>
    <scope>NUCLEOTIDE SEQUENCE [LARGE SCALE GENOMIC DNA]</scope>
    <source>
        <strain evidence="4">CGMCC 1.12404</strain>
    </source>
</reference>
<dbReference type="RefSeq" id="WP_188430845.1">
    <property type="nucleotide sequence ID" value="NZ_BMEX01000003.1"/>
</dbReference>
<keyword evidence="4" id="KW-1185">Reference proteome</keyword>
<accession>A0ABQ1GBG0</accession>
<dbReference type="PROSITE" id="PS51711">
    <property type="entry name" value="G_FEOB"/>
    <property type="match status" value="1"/>
</dbReference>
<evidence type="ECO:0000256" key="1">
    <source>
        <dbReference type="SAM" id="MobiDB-lite"/>
    </source>
</evidence>
<dbReference type="CDD" id="cd01879">
    <property type="entry name" value="FeoB"/>
    <property type="match status" value="1"/>
</dbReference>
<dbReference type="SUPFAM" id="SSF52540">
    <property type="entry name" value="P-loop containing nucleoside triphosphate hydrolases"/>
    <property type="match status" value="1"/>
</dbReference>
<dbReference type="Gene3D" id="1.10.287.1770">
    <property type="match status" value="1"/>
</dbReference>
<dbReference type="Proteomes" id="UP000617979">
    <property type="component" value="Unassembled WGS sequence"/>
</dbReference>